<evidence type="ECO:0008006" key="2">
    <source>
        <dbReference type="Google" id="ProtNLM"/>
    </source>
</evidence>
<dbReference type="InterPro" id="IPR009367">
    <property type="entry name" value="Elm1-like"/>
</dbReference>
<dbReference type="Pfam" id="PF06258">
    <property type="entry name" value="Mito_fiss_Elm1"/>
    <property type="match status" value="1"/>
</dbReference>
<name>A0A381Z0B6_9ZZZZ</name>
<evidence type="ECO:0000313" key="1">
    <source>
        <dbReference type="EMBL" id="SVA82312.1"/>
    </source>
</evidence>
<organism evidence="1">
    <name type="scientific">marine metagenome</name>
    <dbReference type="NCBI Taxonomy" id="408172"/>
    <lineage>
        <taxon>unclassified sequences</taxon>
        <taxon>metagenomes</taxon>
        <taxon>ecological metagenomes</taxon>
    </lineage>
</organism>
<protein>
    <recommendedName>
        <fullName evidence="2">Nucleoside-diphosphate sugar epimerase</fullName>
    </recommendedName>
</protein>
<dbReference type="AlphaFoldDB" id="A0A381Z0B6"/>
<dbReference type="EMBL" id="UINC01019442">
    <property type="protein sequence ID" value="SVA82312.1"/>
    <property type="molecule type" value="Genomic_DNA"/>
</dbReference>
<gene>
    <name evidence="1" type="ORF">METZ01_LOCUS135166</name>
</gene>
<proteinExistence type="predicted"/>
<reference evidence="1" key="1">
    <citation type="submission" date="2018-05" db="EMBL/GenBank/DDBJ databases">
        <authorList>
            <person name="Lanie J.A."/>
            <person name="Ng W.-L."/>
            <person name="Kazmierczak K.M."/>
            <person name="Andrzejewski T.M."/>
            <person name="Davidsen T.M."/>
            <person name="Wayne K.J."/>
            <person name="Tettelin H."/>
            <person name="Glass J.I."/>
            <person name="Rusch D."/>
            <person name="Podicherti R."/>
            <person name="Tsui H.-C.T."/>
            <person name="Winkler M.E."/>
        </authorList>
    </citation>
    <scope>NUCLEOTIDE SEQUENCE</scope>
</reference>
<accession>A0A381Z0B6</accession>
<sequence length="318" mass="36269">MHIYWFQDTKAGHINQVQALLNVLTKKIQASISVIKCPKSSILSYFLPFSNKNFQNNNLDDLILLIGAGHATYSRILKAKKILKTNNKVFAVAILKPSSQWDSFELICAPKHDFPLKQKPINVITFVGSLAETSNLKTDKNKGIIALGGSSKHYKFNNNLLINQIAYILSIHSNHIFNIYNSRRTPSEINGENKKLKNKFSNFEFINYLQCPTPQFQNELQTSDIKFVTPDSINLVYESLSSNGQTYLIKLQNSRFNKLFKNSKIQKSMNELISSHHVGLVDKNLNNNQFNIQHPSKDFKPLKEVEKVSSELINLLNK</sequence>